<evidence type="ECO:0000313" key="2">
    <source>
        <dbReference type="Proteomes" id="UP000640930"/>
    </source>
</evidence>
<evidence type="ECO:0008006" key="3">
    <source>
        <dbReference type="Google" id="ProtNLM"/>
    </source>
</evidence>
<dbReference type="RefSeq" id="WP_191707653.1">
    <property type="nucleotide sequence ID" value="NZ_JACSQA010000015.1"/>
</dbReference>
<reference evidence="1 2" key="1">
    <citation type="submission" date="2020-08" db="EMBL/GenBank/DDBJ databases">
        <title>A Genomic Blueprint of the Chicken Gut Microbiome.</title>
        <authorList>
            <person name="Gilroy R."/>
            <person name="Ravi A."/>
            <person name="Getino M."/>
            <person name="Pursley I."/>
            <person name="Horton D.L."/>
            <person name="Alikhan N.-F."/>
            <person name="Baker D."/>
            <person name="Gharbi K."/>
            <person name="Hall N."/>
            <person name="Watson M."/>
            <person name="Adriaenssens E.M."/>
            <person name="Foster-Nyarko E."/>
            <person name="Jarju S."/>
            <person name="Secka A."/>
            <person name="Antonio M."/>
            <person name="Oren A."/>
            <person name="Chaudhuri R."/>
            <person name="La Ragione R.M."/>
            <person name="Hildebrand F."/>
            <person name="Pallen M.J."/>
        </authorList>
    </citation>
    <scope>NUCLEOTIDE SEQUENCE [LARGE SCALE GENOMIC DNA]</scope>
    <source>
        <strain evidence="1 2">Re31</strain>
    </source>
</reference>
<protein>
    <recommendedName>
        <fullName evidence="3">DUF4825 domain-containing protein</fullName>
    </recommendedName>
</protein>
<accession>A0ABR8XD72</accession>
<comment type="caution">
    <text evidence="1">The sequence shown here is derived from an EMBL/GenBank/DDBJ whole genome shotgun (WGS) entry which is preliminary data.</text>
</comment>
<dbReference type="Proteomes" id="UP000640930">
    <property type="component" value="Unassembled WGS sequence"/>
</dbReference>
<dbReference type="PROSITE" id="PS51257">
    <property type="entry name" value="PROKAR_LIPOPROTEIN"/>
    <property type="match status" value="1"/>
</dbReference>
<name>A0ABR8XD72_9BACL</name>
<sequence length="171" mass="19719">MRNTSLRLSILFLLLGALILVSCSGNEVKLQDGDNHIAEEMDKVISDYIIQKYSSSYYPTDKQFEIHKVFGTNETDGIISVYMWSYYAGFNKETGKEIQAGHSLPAVIRLSKDEENYSVIEYIEPQDGSLYDSSLKKMFPKKYLKLAQLNNGKIQNLEREMDKIVEQWLEE</sequence>
<keyword evidence="2" id="KW-1185">Reference proteome</keyword>
<dbReference type="EMBL" id="JACSQA010000015">
    <property type="protein sequence ID" value="MBD8027182.1"/>
    <property type="molecule type" value="Genomic_DNA"/>
</dbReference>
<organism evidence="1 2">
    <name type="scientific">Ureibacillus galli</name>
    <dbReference type="NCBI Taxonomy" id="2762222"/>
    <lineage>
        <taxon>Bacteria</taxon>
        <taxon>Bacillati</taxon>
        <taxon>Bacillota</taxon>
        <taxon>Bacilli</taxon>
        <taxon>Bacillales</taxon>
        <taxon>Caryophanaceae</taxon>
        <taxon>Ureibacillus</taxon>
    </lineage>
</organism>
<proteinExistence type="predicted"/>
<evidence type="ECO:0000313" key="1">
    <source>
        <dbReference type="EMBL" id="MBD8027182.1"/>
    </source>
</evidence>
<gene>
    <name evidence="1" type="ORF">H9636_11005</name>
</gene>